<dbReference type="InterPro" id="IPR034137">
    <property type="entry name" value="TOPRIM_RecR"/>
</dbReference>
<organism evidence="9 10">
    <name type="scientific">candidate division Kazan bacterium RIFCSPLOWO2_01_FULL_48_13</name>
    <dbReference type="NCBI Taxonomy" id="1798539"/>
    <lineage>
        <taxon>Bacteria</taxon>
        <taxon>Bacteria division Kazan-3B-28</taxon>
    </lineage>
</organism>
<keyword evidence="2 7" id="KW-0227">DNA damage</keyword>
<keyword evidence="4 7" id="KW-0862">Zinc</keyword>
<dbReference type="HAMAP" id="MF_00017">
    <property type="entry name" value="RecR"/>
    <property type="match status" value="1"/>
</dbReference>
<dbReference type="Gene3D" id="3.30.60.80">
    <property type="match status" value="1"/>
</dbReference>
<name>A0A1F4PN35_UNCK3</name>
<reference evidence="9 10" key="1">
    <citation type="journal article" date="2016" name="Nat. Commun.">
        <title>Thousands of microbial genomes shed light on interconnected biogeochemical processes in an aquifer system.</title>
        <authorList>
            <person name="Anantharaman K."/>
            <person name="Brown C.T."/>
            <person name="Hug L.A."/>
            <person name="Sharon I."/>
            <person name="Castelle C.J."/>
            <person name="Probst A.J."/>
            <person name="Thomas B.C."/>
            <person name="Singh A."/>
            <person name="Wilkins M.J."/>
            <person name="Karaoz U."/>
            <person name="Brodie E.L."/>
            <person name="Williams K.H."/>
            <person name="Hubbard S.S."/>
            <person name="Banfield J.F."/>
        </authorList>
    </citation>
    <scope>NUCLEOTIDE SEQUENCE [LARGE SCALE GENOMIC DNA]</scope>
</reference>
<dbReference type="Gene3D" id="3.40.1360.10">
    <property type="match status" value="1"/>
</dbReference>
<dbReference type="GO" id="GO:0006310">
    <property type="term" value="P:DNA recombination"/>
    <property type="evidence" value="ECO:0007669"/>
    <property type="project" value="UniProtKB-UniRule"/>
</dbReference>
<evidence type="ECO:0000256" key="6">
    <source>
        <dbReference type="ARBA" id="ARBA00023204"/>
    </source>
</evidence>
<evidence type="ECO:0000256" key="2">
    <source>
        <dbReference type="ARBA" id="ARBA00022763"/>
    </source>
</evidence>
<evidence type="ECO:0000313" key="10">
    <source>
        <dbReference type="Proteomes" id="UP000179010"/>
    </source>
</evidence>
<dbReference type="PROSITE" id="PS50880">
    <property type="entry name" value="TOPRIM"/>
    <property type="match status" value="1"/>
</dbReference>
<evidence type="ECO:0000256" key="1">
    <source>
        <dbReference type="ARBA" id="ARBA00022723"/>
    </source>
</evidence>
<dbReference type="GO" id="GO:0008270">
    <property type="term" value="F:zinc ion binding"/>
    <property type="evidence" value="ECO:0007669"/>
    <property type="project" value="UniProtKB-KW"/>
</dbReference>
<feature type="zinc finger region" description="C4-type" evidence="7">
    <location>
        <begin position="58"/>
        <end position="73"/>
    </location>
</feature>
<dbReference type="STRING" id="1798539.A2994_01370"/>
<dbReference type="InterPro" id="IPR015967">
    <property type="entry name" value="Rcmb_RecR_Znf"/>
</dbReference>
<gene>
    <name evidence="7" type="primary">recR</name>
    <name evidence="9" type="ORF">A2994_01370</name>
</gene>
<dbReference type="GO" id="GO:0006281">
    <property type="term" value="P:DNA repair"/>
    <property type="evidence" value="ECO:0007669"/>
    <property type="project" value="UniProtKB-UniRule"/>
</dbReference>
<dbReference type="AlphaFoldDB" id="A0A1F4PN35"/>
<dbReference type="Pfam" id="PF13662">
    <property type="entry name" value="Toprim_4"/>
    <property type="match status" value="1"/>
</dbReference>
<comment type="caution">
    <text evidence="9">The sequence shown here is derived from an EMBL/GenBank/DDBJ whole genome shotgun (WGS) entry which is preliminary data.</text>
</comment>
<dbReference type="CDD" id="cd01025">
    <property type="entry name" value="TOPRIM_recR"/>
    <property type="match status" value="1"/>
</dbReference>
<comment type="function">
    <text evidence="7">May play a role in DNA repair. It seems to be involved in an RecBC-independent recombinational process of DNA repair. It may act with RecF and RecO.</text>
</comment>
<dbReference type="Gene3D" id="6.10.250.240">
    <property type="match status" value="1"/>
</dbReference>
<dbReference type="Proteomes" id="UP000179010">
    <property type="component" value="Unassembled WGS sequence"/>
</dbReference>
<dbReference type="Pfam" id="PF02132">
    <property type="entry name" value="RecR_ZnF"/>
    <property type="match status" value="1"/>
</dbReference>
<dbReference type="PANTHER" id="PTHR30446:SF0">
    <property type="entry name" value="RECOMBINATION PROTEIN RECR"/>
    <property type="match status" value="1"/>
</dbReference>
<dbReference type="Gene3D" id="1.10.8.420">
    <property type="entry name" value="RecR Domain 1"/>
    <property type="match status" value="1"/>
</dbReference>
<comment type="similarity">
    <text evidence="7">Belongs to the RecR family.</text>
</comment>
<evidence type="ECO:0000313" key="9">
    <source>
        <dbReference type="EMBL" id="OGB85253.1"/>
    </source>
</evidence>
<evidence type="ECO:0000259" key="8">
    <source>
        <dbReference type="PROSITE" id="PS50880"/>
    </source>
</evidence>
<dbReference type="PANTHER" id="PTHR30446">
    <property type="entry name" value="RECOMBINATION PROTEIN RECR"/>
    <property type="match status" value="1"/>
</dbReference>
<dbReference type="PROSITE" id="PS01300">
    <property type="entry name" value="RECR"/>
    <property type="match status" value="1"/>
</dbReference>
<dbReference type="NCBIfam" id="TIGR00615">
    <property type="entry name" value="recR"/>
    <property type="match status" value="1"/>
</dbReference>
<keyword evidence="5 7" id="KW-0233">DNA recombination</keyword>
<feature type="domain" description="Toprim" evidence="8">
    <location>
        <begin position="81"/>
        <end position="176"/>
    </location>
</feature>
<dbReference type="InterPro" id="IPR000093">
    <property type="entry name" value="DNA_Rcmb_RecR"/>
</dbReference>
<dbReference type="GO" id="GO:0003677">
    <property type="term" value="F:DNA binding"/>
    <property type="evidence" value="ECO:0007669"/>
    <property type="project" value="UniProtKB-UniRule"/>
</dbReference>
<evidence type="ECO:0000256" key="4">
    <source>
        <dbReference type="ARBA" id="ARBA00022833"/>
    </source>
</evidence>
<dbReference type="SUPFAM" id="SSF111304">
    <property type="entry name" value="Recombination protein RecR"/>
    <property type="match status" value="1"/>
</dbReference>
<keyword evidence="3 7" id="KW-0863">Zinc-finger</keyword>
<dbReference type="InterPro" id="IPR006171">
    <property type="entry name" value="TOPRIM_dom"/>
</dbReference>
<sequence>MYTLPKSVSRLITELSRLPGVGPKTASRLAFYLIRNQQSDVTALGEALLELRSNLVYCDACHNVADSNPCGICADPERDGAVLCVVEEPLDVLAIERSRSFNGKYHVLGGRLSPLDGISAESLQLSDLPQRVGTDGIKEVIIATNHNVEGEATAMYIQKIIASTEVRVTRIASGLPQGGDLEYADEVTLARALEGRRLA</sequence>
<dbReference type="SMART" id="SM00493">
    <property type="entry name" value="TOPRIM"/>
    <property type="match status" value="1"/>
</dbReference>
<evidence type="ECO:0000256" key="5">
    <source>
        <dbReference type="ARBA" id="ARBA00023172"/>
    </source>
</evidence>
<evidence type="ECO:0000256" key="7">
    <source>
        <dbReference type="HAMAP-Rule" id="MF_00017"/>
    </source>
</evidence>
<keyword evidence="6 7" id="KW-0234">DNA repair</keyword>
<dbReference type="InterPro" id="IPR023627">
    <property type="entry name" value="Rcmb_RecR"/>
</dbReference>
<proteinExistence type="inferred from homology"/>
<keyword evidence="1 7" id="KW-0479">Metal-binding</keyword>
<protein>
    <recommendedName>
        <fullName evidence="7">Recombination protein RecR</fullName>
    </recommendedName>
</protein>
<dbReference type="EMBL" id="METE01000007">
    <property type="protein sequence ID" value="OGB85253.1"/>
    <property type="molecule type" value="Genomic_DNA"/>
</dbReference>
<accession>A0A1F4PN35</accession>
<evidence type="ECO:0000256" key="3">
    <source>
        <dbReference type="ARBA" id="ARBA00022771"/>
    </source>
</evidence>
<dbReference type="Pfam" id="PF21175">
    <property type="entry name" value="RecR_C"/>
    <property type="match status" value="1"/>
</dbReference>
<dbReference type="Pfam" id="PF21176">
    <property type="entry name" value="RecR_HhH"/>
    <property type="match status" value="1"/>
</dbReference>